<dbReference type="Gene3D" id="1.20.1070.10">
    <property type="entry name" value="Rhodopsin 7-helix transmembrane proteins"/>
    <property type="match status" value="1"/>
</dbReference>
<dbReference type="PRINTS" id="PR00237">
    <property type="entry name" value="GPCRRHODOPSN"/>
</dbReference>
<feature type="transmembrane region" description="Helical" evidence="5">
    <location>
        <begin position="323"/>
        <end position="343"/>
    </location>
</feature>
<organism evidence="7">
    <name type="scientific">Octopus bimaculoides</name>
    <name type="common">California two-spotted octopus</name>
    <dbReference type="NCBI Taxonomy" id="37653"/>
    <lineage>
        <taxon>Eukaryota</taxon>
        <taxon>Metazoa</taxon>
        <taxon>Spiralia</taxon>
        <taxon>Lophotrochozoa</taxon>
        <taxon>Mollusca</taxon>
        <taxon>Cephalopoda</taxon>
        <taxon>Coleoidea</taxon>
        <taxon>Octopodiformes</taxon>
        <taxon>Octopoda</taxon>
        <taxon>Incirrata</taxon>
        <taxon>Octopodidae</taxon>
        <taxon>Octopus</taxon>
    </lineage>
</organism>
<dbReference type="InterPro" id="IPR000276">
    <property type="entry name" value="GPCR_Rhodpsn"/>
</dbReference>
<feature type="domain" description="G-protein coupled receptors family 1 profile" evidence="6">
    <location>
        <begin position="65"/>
        <end position="336"/>
    </location>
</feature>
<dbReference type="GO" id="GO:0005886">
    <property type="term" value="C:plasma membrane"/>
    <property type="evidence" value="ECO:0007669"/>
    <property type="project" value="TreeGrafter"/>
</dbReference>
<dbReference type="GO" id="GO:0008528">
    <property type="term" value="F:G protein-coupled peptide receptor activity"/>
    <property type="evidence" value="ECO:0007669"/>
    <property type="project" value="InterPro"/>
</dbReference>
<dbReference type="AlphaFoldDB" id="A0A0L8GPC1"/>
<evidence type="ECO:0000256" key="3">
    <source>
        <dbReference type="ARBA" id="ARBA00022989"/>
    </source>
</evidence>
<dbReference type="InterPro" id="IPR019427">
    <property type="entry name" value="7TM_GPCR_serpentine_rcpt_Srw"/>
</dbReference>
<protein>
    <recommendedName>
        <fullName evidence="6">G-protein coupled receptors family 1 profile domain-containing protein</fullName>
    </recommendedName>
</protein>
<feature type="transmembrane region" description="Helical" evidence="5">
    <location>
        <begin position="281"/>
        <end position="303"/>
    </location>
</feature>
<evidence type="ECO:0000256" key="4">
    <source>
        <dbReference type="ARBA" id="ARBA00023136"/>
    </source>
</evidence>
<evidence type="ECO:0000256" key="5">
    <source>
        <dbReference type="SAM" id="Phobius"/>
    </source>
</evidence>
<feature type="transmembrane region" description="Helical" evidence="5">
    <location>
        <begin position="50"/>
        <end position="72"/>
    </location>
</feature>
<keyword evidence="2 5" id="KW-0812">Transmembrane</keyword>
<keyword evidence="4 5" id="KW-0472">Membrane</keyword>
<dbReference type="PROSITE" id="PS50262">
    <property type="entry name" value="G_PROTEIN_RECEP_F1_2"/>
    <property type="match status" value="1"/>
</dbReference>
<dbReference type="InterPro" id="IPR053219">
    <property type="entry name" value="GPCR_Dmsr-1"/>
</dbReference>
<dbReference type="CDD" id="cd14978">
    <property type="entry name" value="7tmA_FMRFamide_R-like"/>
    <property type="match status" value="1"/>
</dbReference>
<feature type="transmembrane region" description="Helical" evidence="5">
    <location>
        <begin position="121"/>
        <end position="151"/>
    </location>
</feature>
<keyword evidence="3 5" id="KW-1133">Transmembrane helix</keyword>
<dbReference type="OrthoDB" id="5864054at2759"/>
<comment type="subcellular location">
    <subcellularLocation>
        <location evidence="1">Membrane</location>
    </subcellularLocation>
</comment>
<gene>
    <name evidence="7" type="ORF">OCBIM_22030189mg</name>
</gene>
<name>A0A0L8GPC1_OCTBM</name>
<feature type="transmembrane region" description="Helical" evidence="5">
    <location>
        <begin position="217"/>
        <end position="246"/>
    </location>
</feature>
<evidence type="ECO:0000259" key="6">
    <source>
        <dbReference type="PROSITE" id="PS50262"/>
    </source>
</evidence>
<dbReference type="SUPFAM" id="SSF81321">
    <property type="entry name" value="Family A G protein-coupled receptor-like"/>
    <property type="match status" value="1"/>
</dbReference>
<proteinExistence type="predicted"/>
<dbReference type="STRING" id="37653.A0A0L8GPC1"/>
<dbReference type="InterPro" id="IPR017452">
    <property type="entry name" value="GPCR_Rhodpsn_7TM"/>
</dbReference>
<evidence type="ECO:0000313" key="7">
    <source>
        <dbReference type="EMBL" id="KOF78876.1"/>
    </source>
</evidence>
<dbReference type="PANTHER" id="PTHR46273">
    <property type="entry name" value="MYOSUPPRESSIN RECEPTOR 1, ISOFORM B-RELATED"/>
    <property type="match status" value="1"/>
</dbReference>
<evidence type="ECO:0000256" key="1">
    <source>
        <dbReference type="ARBA" id="ARBA00004370"/>
    </source>
</evidence>
<dbReference type="Pfam" id="PF10324">
    <property type="entry name" value="7TM_GPCR_Srw"/>
    <property type="match status" value="1"/>
</dbReference>
<evidence type="ECO:0000256" key="2">
    <source>
        <dbReference type="ARBA" id="ARBA00022692"/>
    </source>
</evidence>
<feature type="transmembrane region" description="Helical" evidence="5">
    <location>
        <begin position="84"/>
        <end position="109"/>
    </location>
</feature>
<dbReference type="KEGG" id="obi:106875528"/>
<dbReference type="EMBL" id="KQ420919">
    <property type="protein sequence ID" value="KOF78876.1"/>
    <property type="molecule type" value="Genomic_DNA"/>
</dbReference>
<accession>A0A0L8GPC1</accession>
<dbReference type="PANTHER" id="PTHR46273:SF4">
    <property type="entry name" value="AT19640P"/>
    <property type="match status" value="1"/>
</dbReference>
<dbReference type="OMA" id="YAHIHPY"/>
<dbReference type="SMART" id="SM01381">
    <property type="entry name" value="7TM_GPCR_Srsx"/>
    <property type="match status" value="1"/>
</dbReference>
<sequence length="380" mass="43073">MFLNDSYDNMEYAANMSLWENVSSTATGMTDIENPERSGFMKFSAVYEKAHGYISVTVCIFGVISNILNIFVLTRKHMISPTNYILTALAIFDMFTMTTYIPYAAYLYIFASPSQSSYHPYAWVLFIVIHNNFIITCHTIALWLTVSLAVFRYIFVCHHTQAPTLCNLARSKLTVLITVGINILFCIPNYAQFVVNEMSSDGTNISYWIYQRDLPPIFFTITFWLFGVLMKVAPCTFLTILSAILIHAMHKAEKRKARLHSQGSRATQESSSTESNRTTKMLIAVVLSVVITELPQGILALISGIHQDFFSNVYVPLGDVMDILVLINSAINFILYCIMSQAFRKTFRTHIFNVCVNNVRNRTNKNGVTYSSIQTEVTQV</sequence>
<feature type="transmembrane region" description="Helical" evidence="5">
    <location>
        <begin position="172"/>
        <end position="191"/>
    </location>
</feature>
<reference evidence="7" key="1">
    <citation type="submission" date="2015-07" db="EMBL/GenBank/DDBJ databases">
        <title>MeaNS - Measles Nucleotide Surveillance Program.</title>
        <authorList>
            <person name="Tran T."/>
            <person name="Druce J."/>
        </authorList>
    </citation>
    <scope>NUCLEOTIDE SEQUENCE</scope>
    <source>
        <strain evidence="7">UCB-OBI-ISO-001</strain>
        <tissue evidence="7">Gonad</tissue>
    </source>
</reference>